<evidence type="ECO:0000313" key="1">
    <source>
        <dbReference type="EMBL" id="RNA08264.1"/>
    </source>
</evidence>
<organism evidence="1 2">
    <name type="scientific">Brachionus plicatilis</name>
    <name type="common">Marine rotifer</name>
    <name type="synonym">Brachionus muelleri</name>
    <dbReference type="NCBI Taxonomy" id="10195"/>
    <lineage>
        <taxon>Eukaryota</taxon>
        <taxon>Metazoa</taxon>
        <taxon>Spiralia</taxon>
        <taxon>Gnathifera</taxon>
        <taxon>Rotifera</taxon>
        <taxon>Eurotatoria</taxon>
        <taxon>Monogononta</taxon>
        <taxon>Pseudotrocha</taxon>
        <taxon>Ploima</taxon>
        <taxon>Brachionidae</taxon>
        <taxon>Brachionus</taxon>
    </lineage>
</organism>
<dbReference type="EMBL" id="REGN01006795">
    <property type="protein sequence ID" value="RNA08264.1"/>
    <property type="molecule type" value="Genomic_DNA"/>
</dbReference>
<evidence type="ECO:0000313" key="2">
    <source>
        <dbReference type="Proteomes" id="UP000276133"/>
    </source>
</evidence>
<protein>
    <submittedName>
        <fullName evidence="1">Uncharacterized protein</fullName>
    </submittedName>
</protein>
<name>A0A3M7QAS8_BRAPC</name>
<gene>
    <name evidence="1" type="ORF">BpHYR1_025171</name>
</gene>
<accession>A0A3M7QAS8</accession>
<sequence>MSGLDLTTLKQTTALLFSITILSHTRGRGRRKTSECRILPINPMGNTYKKSFVQKLNLFKKKNEFANCFIC</sequence>
<dbReference type="AlphaFoldDB" id="A0A3M7QAS8"/>
<keyword evidence="2" id="KW-1185">Reference proteome</keyword>
<proteinExistence type="predicted"/>
<reference evidence="1 2" key="1">
    <citation type="journal article" date="2018" name="Sci. Rep.">
        <title>Genomic signatures of local adaptation to the degree of environmental predictability in rotifers.</title>
        <authorList>
            <person name="Franch-Gras L."/>
            <person name="Hahn C."/>
            <person name="Garcia-Roger E.M."/>
            <person name="Carmona M.J."/>
            <person name="Serra M."/>
            <person name="Gomez A."/>
        </authorList>
    </citation>
    <scope>NUCLEOTIDE SEQUENCE [LARGE SCALE GENOMIC DNA]</scope>
    <source>
        <strain evidence="1">HYR1</strain>
    </source>
</reference>
<comment type="caution">
    <text evidence="1">The sequence shown here is derived from an EMBL/GenBank/DDBJ whole genome shotgun (WGS) entry which is preliminary data.</text>
</comment>
<dbReference type="Proteomes" id="UP000276133">
    <property type="component" value="Unassembled WGS sequence"/>
</dbReference>